<dbReference type="AlphaFoldDB" id="A0A1W9S234"/>
<dbReference type="Proteomes" id="UP000192611">
    <property type="component" value="Unassembled WGS sequence"/>
</dbReference>
<dbReference type="Gene3D" id="1.10.1370.30">
    <property type="match status" value="1"/>
</dbReference>
<protein>
    <recommendedName>
        <fullName evidence="3">Peptidase M3A/M3B catalytic domain-containing protein</fullName>
    </recommendedName>
</protein>
<proteinExistence type="predicted"/>
<reference evidence="2" key="1">
    <citation type="submission" date="2017-03" db="EMBL/GenBank/DDBJ databases">
        <title>Novel pathways for hydrocarbon cycling and metabolic interdependencies in hydrothermal sediment communities.</title>
        <authorList>
            <person name="Dombrowski N."/>
            <person name="Seitz K."/>
            <person name="Teske A."/>
            <person name="Baker B."/>
        </authorList>
    </citation>
    <scope>NUCLEOTIDE SEQUENCE [LARGE SCALE GENOMIC DNA]</scope>
</reference>
<evidence type="ECO:0008006" key="3">
    <source>
        <dbReference type="Google" id="ProtNLM"/>
    </source>
</evidence>
<comment type="caution">
    <text evidence="1">The sequence shown here is derived from an EMBL/GenBank/DDBJ whole genome shotgun (WGS) entry which is preliminary data.</text>
</comment>
<gene>
    <name evidence="1" type="ORF">B6D57_01645</name>
</gene>
<name>A0A1W9S234_9BACT</name>
<accession>A0A1W9S234</accession>
<evidence type="ECO:0000313" key="1">
    <source>
        <dbReference type="EMBL" id="OQX90908.1"/>
    </source>
</evidence>
<dbReference type="EMBL" id="NATQ01000021">
    <property type="protein sequence ID" value="OQX90908.1"/>
    <property type="molecule type" value="Genomic_DNA"/>
</dbReference>
<organism evidence="1 2">
    <name type="scientific">Candidatus Coatesbacteria bacterium 4484_99</name>
    <dbReference type="NCBI Taxonomy" id="1970774"/>
    <lineage>
        <taxon>Bacteria</taxon>
        <taxon>Candidatus Coatesiibacteriota</taxon>
    </lineage>
</organism>
<evidence type="ECO:0000313" key="2">
    <source>
        <dbReference type="Proteomes" id="UP000192611"/>
    </source>
</evidence>
<dbReference type="SUPFAM" id="SSF55486">
    <property type="entry name" value="Metalloproteases ('zincins'), catalytic domain"/>
    <property type="match status" value="1"/>
</dbReference>
<sequence>MELKRIRERCLKFIQEISKEHYLAYSGQSDTINIEKVYDKYNDLSEPDLLKDLLKQKERLRNEEERKVRYLSMLIGELTESRKTVALSDKIGEKKASAKIFFNGEEVSYYQASAMIESISEREKRKELLDKINVITYETNDEVKNLWDISHELARYFDYDNYVDFWSKLKGVDYETLAEGMDWFISESESTYRELLSEMAIVELGLEIDKIEPYDTRYLFNMFRFRDQLPGDELIKVVETWTNEWGVDPTAYGNVTFDTETRKRKSPRAFCAPVRVPDEVYLVIMPRGGFSDYKSFLHELGHALHYGFANSKYPMEYLYLGDNAVTEAYAFTFDHMMVNPLWVKRYLSLKDPQLFTRYSITYSIFMLRRYGAKIRYELIFHRDGKDSDMRMTYSDLLRKSTLMKQNDVNYLQDIDANMYVASYLRAWILEAQLNMYLTENYDEDWFRNPKASNFMLDLFSMGQKYTADEIARQLGYKGLEVEYMWRRLINTLNDL</sequence>